<keyword evidence="3" id="KW-0274">FAD</keyword>
<sequence>MVDMHGVGVRTPDVLIIGAGAAGLMAAFTAAQKGKQVIVIDHSPEIGRKILISGGGRCNFTNRDIKPERFISQNKHFARSALSRYKPADFLSLVEKHRIPWHEKKLGQLFCDNSAQDILSVLLAECSAAGVRLFTDVRVREISRSDKFRVETSRGTFLSPALVLATGGLSIPKIGATGFAYDVAKHFGLPIVTPEPALVPFVFGGMDQGWMHELAGVSLPVKASCGKMAFEEALLFTHRGLSGPALLQISSYWHAGEPIRLDLLPGQNAEQLVGGLKATKGKMRGPAALGRWLPQRLAQEMARQHVPDRPVVEWPDKTIRALAASLHRLDIYPTGTEGFAKAEVTRGGVDTRALSSKTMQAESVPGLYIIGEAVDVTGWLGGYNFHWAWASGHAAGTAIAEG</sequence>
<dbReference type="AlphaFoldDB" id="A0A0D6MZ38"/>
<feature type="domain" description="RsdA/BaiN/AoA(So)-like insert" evidence="5">
    <location>
        <begin position="195"/>
        <end position="344"/>
    </location>
</feature>
<dbReference type="PRINTS" id="PR00368">
    <property type="entry name" value="FADPNR"/>
</dbReference>
<dbReference type="Proteomes" id="UP000032671">
    <property type="component" value="Unassembled WGS sequence"/>
</dbReference>
<accession>A0A6N3SRA1</accession>
<dbReference type="EMBL" id="BJVU01000005">
    <property type="protein sequence ID" value="GEL58876.1"/>
    <property type="molecule type" value="Genomic_DNA"/>
</dbReference>
<keyword evidence="2" id="KW-0285">Flavoprotein</keyword>
<dbReference type="InterPro" id="IPR055178">
    <property type="entry name" value="RsdA/BaiN/AoA(So)-like_dom"/>
</dbReference>
<comment type="cofactor">
    <cofactor evidence="1">
        <name>FAD</name>
        <dbReference type="ChEBI" id="CHEBI:57692"/>
    </cofactor>
</comment>
<dbReference type="Pfam" id="PF03486">
    <property type="entry name" value="HI0933_like"/>
    <property type="match status" value="1"/>
</dbReference>
<dbReference type="InterPro" id="IPR036188">
    <property type="entry name" value="FAD/NAD-bd_sf"/>
</dbReference>
<dbReference type="PANTHER" id="PTHR42887:SF2">
    <property type="entry name" value="OS12G0638800 PROTEIN"/>
    <property type="match status" value="1"/>
</dbReference>
<accession>A0A0D6MZ38</accession>
<dbReference type="Pfam" id="PF22780">
    <property type="entry name" value="HI0933_like_1st"/>
    <property type="match status" value="1"/>
</dbReference>
<dbReference type="NCBIfam" id="TIGR00275">
    <property type="entry name" value="aminoacetone oxidase family FAD-binding enzyme"/>
    <property type="match status" value="1"/>
</dbReference>
<proteinExistence type="predicted"/>
<evidence type="ECO:0000313" key="7">
    <source>
        <dbReference type="EMBL" id="GEL58876.1"/>
    </source>
</evidence>
<gene>
    <name evidence="6" type="ORF">Abci_001_028</name>
    <name evidence="7" type="ORF">ACI01nite_14780</name>
</gene>
<evidence type="ECO:0000313" key="9">
    <source>
        <dbReference type="Proteomes" id="UP000321891"/>
    </source>
</evidence>
<keyword evidence="9" id="KW-1185">Reference proteome</keyword>
<evidence type="ECO:0000259" key="5">
    <source>
        <dbReference type="Pfam" id="PF22780"/>
    </source>
</evidence>
<evidence type="ECO:0000313" key="6">
    <source>
        <dbReference type="EMBL" id="GAN59012.1"/>
    </source>
</evidence>
<name>A0A0D6MZ38_9PROT</name>
<dbReference type="Gene3D" id="1.10.8.260">
    <property type="entry name" value="HI0933 insert domain-like"/>
    <property type="match status" value="1"/>
</dbReference>
<dbReference type="InterPro" id="IPR057661">
    <property type="entry name" value="RsdA/BaiN/AoA(So)_Rossmann"/>
</dbReference>
<feature type="domain" description="RsdA/BaiN/AoA(So)-like Rossmann fold-like" evidence="4">
    <location>
        <begin position="13"/>
        <end position="397"/>
    </location>
</feature>
<evidence type="ECO:0000313" key="8">
    <source>
        <dbReference type="Proteomes" id="UP000032671"/>
    </source>
</evidence>
<dbReference type="PANTHER" id="PTHR42887">
    <property type="entry name" value="OS12G0638800 PROTEIN"/>
    <property type="match status" value="1"/>
</dbReference>
<evidence type="ECO:0000256" key="1">
    <source>
        <dbReference type="ARBA" id="ARBA00001974"/>
    </source>
</evidence>
<reference evidence="6 8" key="1">
    <citation type="submission" date="2012-11" db="EMBL/GenBank/DDBJ databases">
        <title>Whole genome sequence of Acetobacter cibinongensis 4H-1.</title>
        <authorList>
            <person name="Azuma Y."/>
            <person name="Higashiura N."/>
            <person name="Hirakawa H."/>
            <person name="Matsushita K."/>
        </authorList>
    </citation>
    <scope>NUCLEOTIDE SEQUENCE [LARGE SCALE GENOMIC DNA]</scope>
    <source>
        <strain evidence="6 8">4H-1</strain>
    </source>
</reference>
<dbReference type="Proteomes" id="UP000321891">
    <property type="component" value="Unassembled WGS sequence"/>
</dbReference>
<evidence type="ECO:0000256" key="3">
    <source>
        <dbReference type="ARBA" id="ARBA00022827"/>
    </source>
</evidence>
<protein>
    <submittedName>
        <fullName evidence="6">NAD(FAD)-utilizing dehydrogenase</fullName>
    </submittedName>
</protein>
<dbReference type="SUPFAM" id="SSF160996">
    <property type="entry name" value="HI0933 insert domain-like"/>
    <property type="match status" value="1"/>
</dbReference>
<evidence type="ECO:0000259" key="4">
    <source>
        <dbReference type="Pfam" id="PF03486"/>
    </source>
</evidence>
<dbReference type="Gene3D" id="3.50.50.60">
    <property type="entry name" value="FAD/NAD(P)-binding domain"/>
    <property type="match status" value="1"/>
</dbReference>
<dbReference type="PRINTS" id="PR00411">
    <property type="entry name" value="PNDRDTASEI"/>
</dbReference>
<dbReference type="SUPFAM" id="SSF51905">
    <property type="entry name" value="FAD/NAD(P)-binding domain"/>
    <property type="match status" value="1"/>
</dbReference>
<dbReference type="InterPro" id="IPR023166">
    <property type="entry name" value="BaiN-like_dom_sf"/>
</dbReference>
<dbReference type="InterPro" id="IPR004792">
    <property type="entry name" value="BaiN-like"/>
</dbReference>
<organism evidence="6 8">
    <name type="scientific">Acetobacter cibinongensis</name>
    <dbReference type="NCBI Taxonomy" id="146475"/>
    <lineage>
        <taxon>Bacteria</taxon>
        <taxon>Pseudomonadati</taxon>
        <taxon>Pseudomonadota</taxon>
        <taxon>Alphaproteobacteria</taxon>
        <taxon>Acetobacterales</taxon>
        <taxon>Acetobacteraceae</taxon>
        <taxon>Acetobacter</taxon>
    </lineage>
</organism>
<comment type="caution">
    <text evidence="6">The sequence shown here is derived from an EMBL/GenBank/DDBJ whole genome shotgun (WGS) entry which is preliminary data.</text>
</comment>
<dbReference type="EMBL" id="BAMV01000001">
    <property type="protein sequence ID" value="GAN59012.1"/>
    <property type="molecule type" value="Genomic_DNA"/>
</dbReference>
<dbReference type="STRING" id="1231339.Abci_001_028"/>
<reference evidence="7 9" key="2">
    <citation type="submission" date="2019-07" db="EMBL/GenBank/DDBJ databases">
        <title>Whole genome shotgun sequence of Acetobacter cibinongensis NBRC 16605.</title>
        <authorList>
            <person name="Hosoyama A."/>
            <person name="Uohara A."/>
            <person name="Ohji S."/>
            <person name="Ichikawa N."/>
        </authorList>
    </citation>
    <scope>NUCLEOTIDE SEQUENCE [LARGE SCALE GENOMIC DNA]</scope>
    <source>
        <strain evidence="7 9">NBRC 16605</strain>
    </source>
</reference>
<dbReference type="Gene3D" id="2.40.30.10">
    <property type="entry name" value="Translation factors"/>
    <property type="match status" value="1"/>
</dbReference>
<evidence type="ECO:0000256" key="2">
    <source>
        <dbReference type="ARBA" id="ARBA00022630"/>
    </source>
</evidence>